<sequence>MDGWLLPLSIALIGMTGTLFAPLLTQRLVGRVQSEQFERQERMAEGQWQREQRAAELDVRRACYVAAMAGYRRYRIELMNFLWLAHKARAAGAAGGGAGERTGERAAGRADLEAARQAMHLAFAEAQLVGSEAVVAELDATAERLAEAFYRVLRLDEGDPAPDGDFEAIKADLLGLGERWREMRAVMRADLGTDARLQRGR</sequence>
<keyword evidence="1" id="KW-1133">Transmembrane helix</keyword>
<dbReference type="Proteomes" id="UP001223390">
    <property type="component" value="Unassembled WGS sequence"/>
</dbReference>
<reference evidence="2 3" key="1">
    <citation type="submission" date="2023-05" db="EMBL/GenBank/DDBJ databases">
        <title>Sequencing and Assembly of Streptomyces sp. NP73.</title>
        <authorList>
            <person name="Konwar A.N."/>
            <person name="Saikia K."/>
            <person name="Thakur D."/>
        </authorList>
    </citation>
    <scope>NUCLEOTIDE SEQUENCE [LARGE SCALE GENOMIC DNA]</scope>
    <source>
        <strain evidence="2 3">NP73</strain>
    </source>
</reference>
<gene>
    <name evidence="2" type="ORF">QEZ40_007193</name>
</gene>
<comment type="caution">
    <text evidence="2">The sequence shown here is derived from an EMBL/GenBank/DDBJ whole genome shotgun (WGS) entry which is preliminary data.</text>
</comment>
<name>A0ABT7H7E3_9ACTN</name>
<keyword evidence="1" id="KW-0472">Membrane</keyword>
<proteinExistence type="predicted"/>
<dbReference type="EMBL" id="JASITI010000082">
    <property type="protein sequence ID" value="MDK9500989.1"/>
    <property type="molecule type" value="Genomic_DNA"/>
</dbReference>
<organism evidence="2 3">
    <name type="scientific">Streptomyces katrae</name>
    <dbReference type="NCBI Taxonomy" id="68223"/>
    <lineage>
        <taxon>Bacteria</taxon>
        <taxon>Bacillati</taxon>
        <taxon>Actinomycetota</taxon>
        <taxon>Actinomycetes</taxon>
        <taxon>Kitasatosporales</taxon>
        <taxon>Streptomycetaceae</taxon>
        <taxon>Streptomyces</taxon>
    </lineage>
</organism>
<protein>
    <submittedName>
        <fullName evidence="2">Uncharacterized protein</fullName>
    </submittedName>
</protein>
<keyword evidence="3" id="KW-1185">Reference proteome</keyword>
<evidence type="ECO:0000313" key="2">
    <source>
        <dbReference type="EMBL" id="MDK9500989.1"/>
    </source>
</evidence>
<keyword evidence="1" id="KW-0812">Transmembrane</keyword>
<evidence type="ECO:0000313" key="3">
    <source>
        <dbReference type="Proteomes" id="UP001223390"/>
    </source>
</evidence>
<accession>A0ABT7H7E3</accession>
<evidence type="ECO:0000256" key="1">
    <source>
        <dbReference type="SAM" id="Phobius"/>
    </source>
</evidence>
<feature type="transmembrane region" description="Helical" evidence="1">
    <location>
        <begin position="6"/>
        <end position="24"/>
    </location>
</feature>
<dbReference type="RefSeq" id="WP_125817213.1">
    <property type="nucleotide sequence ID" value="NZ_JASITI010000082.1"/>
</dbReference>